<keyword evidence="1" id="KW-0812">Transmembrane</keyword>
<accession>A0A7S0D7R6</accession>
<dbReference type="AlphaFoldDB" id="A0A7S0D7R6"/>
<evidence type="ECO:0000313" key="2">
    <source>
        <dbReference type="EMBL" id="CAD8446431.1"/>
    </source>
</evidence>
<proteinExistence type="predicted"/>
<keyword evidence="1" id="KW-0472">Membrane</keyword>
<protein>
    <submittedName>
        <fullName evidence="2">Uncharacterized protein</fullName>
    </submittedName>
</protein>
<name>A0A7S0D7R6_9EUKA</name>
<reference evidence="2" key="1">
    <citation type="submission" date="2021-01" db="EMBL/GenBank/DDBJ databases">
        <authorList>
            <person name="Corre E."/>
            <person name="Pelletier E."/>
            <person name="Niang G."/>
            <person name="Scheremetjew M."/>
            <person name="Finn R."/>
            <person name="Kale V."/>
            <person name="Holt S."/>
            <person name="Cochrane G."/>
            <person name="Meng A."/>
            <person name="Brown T."/>
            <person name="Cohen L."/>
        </authorList>
    </citation>
    <scope>NUCLEOTIDE SEQUENCE</scope>
    <source>
        <strain evidence="2">CCMP2058</strain>
    </source>
</reference>
<feature type="transmembrane region" description="Helical" evidence="1">
    <location>
        <begin position="135"/>
        <end position="154"/>
    </location>
</feature>
<sequence>MLTAHTRHNISLLLLALNLIFLIVGFAGAEGDIAWTYLKYENTALNLEQKYGMLALQQRAKIGGTMNSKTFQYNTEDCVNTHVCTKCYDAGATIMTMLSVGVITTMFAFGIIWFRKRDGGKNANNRCWKRFLGTCSCAITALVGFVSWGLWIGGCHEEILAYAKNNNLLYKDDYKLNAGFAMAFLVMVFSGLAALNEHFISQDTSLVAHTAV</sequence>
<feature type="transmembrane region" description="Helical" evidence="1">
    <location>
        <begin position="174"/>
        <end position="195"/>
    </location>
</feature>
<feature type="transmembrane region" description="Helical" evidence="1">
    <location>
        <begin position="12"/>
        <end position="29"/>
    </location>
</feature>
<evidence type="ECO:0000256" key="1">
    <source>
        <dbReference type="SAM" id="Phobius"/>
    </source>
</evidence>
<organism evidence="2">
    <name type="scientific">Amorphochlora amoebiformis</name>
    <dbReference type="NCBI Taxonomy" id="1561963"/>
    <lineage>
        <taxon>Eukaryota</taxon>
        <taxon>Sar</taxon>
        <taxon>Rhizaria</taxon>
        <taxon>Cercozoa</taxon>
        <taxon>Chlorarachniophyceae</taxon>
        <taxon>Amorphochlora</taxon>
    </lineage>
</organism>
<gene>
    <name evidence="2" type="ORF">LAMO00422_LOCUS8609</name>
</gene>
<keyword evidence="1" id="KW-1133">Transmembrane helix</keyword>
<dbReference type="EMBL" id="HBEM01012402">
    <property type="protein sequence ID" value="CAD8446431.1"/>
    <property type="molecule type" value="Transcribed_RNA"/>
</dbReference>
<feature type="transmembrane region" description="Helical" evidence="1">
    <location>
        <begin position="90"/>
        <end position="114"/>
    </location>
</feature>